<dbReference type="EMBL" id="CAJNRE010007067">
    <property type="protein sequence ID" value="CAF2062174.1"/>
    <property type="molecule type" value="Genomic_DNA"/>
</dbReference>
<dbReference type="Proteomes" id="UP000663824">
    <property type="component" value="Unassembled WGS sequence"/>
</dbReference>
<sequence length="280" mass="32206">MLFYLLVTLQFIHSISCFVTCHICPIDMNTFNYFITANHTPDTLYNCTRQATGDNCFIDLIWQLQPQQTQIALSTRDDDRSTFNEHSLSTFVSLESKDSNFIWTRSISYTCSTDNCNSLTTLKRLLNSLTLYDYFDSLKDLLRKETPFNGTWCLFKANTTWLECALSIPPESCKECSFQGMSVQGSIEICLNCLQDDIGETSITHEVDFNIADRTRLDHWILECQFNKCNFDNNGDLIRQKSISNFDFAKFLDTHNQASIFLSISKIVLVFIVVFIGVLH</sequence>
<evidence type="ECO:0000313" key="5">
    <source>
        <dbReference type="Proteomes" id="UP000663824"/>
    </source>
</evidence>
<evidence type="ECO:0000313" key="4">
    <source>
        <dbReference type="EMBL" id="CAF3891021.1"/>
    </source>
</evidence>
<dbReference type="Proteomes" id="UP000676336">
    <property type="component" value="Unassembled WGS sequence"/>
</dbReference>
<evidence type="ECO:0000256" key="2">
    <source>
        <dbReference type="SAM" id="SignalP"/>
    </source>
</evidence>
<feature type="chain" id="PRO_5035689361" evidence="2">
    <location>
        <begin position="18"/>
        <end position="280"/>
    </location>
</feature>
<dbReference type="AlphaFoldDB" id="A0A816QKK0"/>
<keyword evidence="1" id="KW-0472">Membrane</keyword>
<accession>A0A816QKK0</accession>
<dbReference type="EMBL" id="CAJOBI010001620">
    <property type="protein sequence ID" value="CAF3891021.1"/>
    <property type="molecule type" value="Genomic_DNA"/>
</dbReference>
<keyword evidence="1" id="KW-1133">Transmembrane helix</keyword>
<evidence type="ECO:0000256" key="1">
    <source>
        <dbReference type="SAM" id="Phobius"/>
    </source>
</evidence>
<protein>
    <submittedName>
        <fullName evidence="3">Uncharacterized protein</fullName>
    </submittedName>
</protein>
<keyword evidence="1" id="KW-0812">Transmembrane</keyword>
<feature type="transmembrane region" description="Helical" evidence="1">
    <location>
        <begin position="260"/>
        <end position="279"/>
    </location>
</feature>
<reference evidence="3" key="1">
    <citation type="submission" date="2021-02" db="EMBL/GenBank/DDBJ databases">
        <authorList>
            <person name="Nowell W R."/>
        </authorList>
    </citation>
    <scope>NUCLEOTIDE SEQUENCE</scope>
</reference>
<proteinExistence type="predicted"/>
<feature type="signal peptide" evidence="2">
    <location>
        <begin position="1"/>
        <end position="17"/>
    </location>
</feature>
<comment type="caution">
    <text evidence="3">The sequence shown here is derived from an EMBL/GenBank/DDBJ whole genome shotgun (WGS) entry which is preliminary data.</text>
</comment>
<keyword evidence="2" id="KW-0732">Signal</keyword>
<name>A0A816QKK0_9BILA</name>
<organism evidence="3 5">
    <name type="scientific">Rotaria magnacalcarata</name>
    <dbReference type="NCBI Taxonomy" id="392030"/>
    <lineage>
        <taxon>Eukaryota</taxon>
        <taxon>Metazoa</taxon>
        <taxon>Spiralia</taxon>
        <taxon>Gnathifera</taxon>
        <taxon>Rotifera</taxon>
        <taxon>Eurotatoria</taxon>
        <taxon>Bdelloidea</taxon>
        <taxon>Philodinida</taxon>
        <taxon>Philodinidae</taxon>
        <taxon>Rotaria</taxon>
    </lineage>
</organism>
<evidence type="ECO:0000313" key="3">
    <source>
        <dbReference type="EMBL" id="CAF2062174.1"/>
    </source>
</evidence>
<gene>
    <name evidence="3" type="ORF">MBJ925_LOCUS15149</name>
    <name evidence="4" type="ORF">SMN809_LOCUS6123</name>
</gene>